<dbReference type="EMBL" id="MU003787">
    <property type="protein sequence ID" value="KAF2721843.1"/>
    <property type="molecule type" value="Genomic_DNA"/>
</dbReference>
<accession>A0A9P4UQI0</accession>
<keyword evidence="3" id="KW-1185">Reference proteome</keyword>
<organism evidence="2 3">
    <name type="scientific">Polychaeton citri CBS 116435</name>
    <dbReference type="NCBI Taxonomy" id="1314669"/>
    <lineage>
        <taxon>Eukaryota</taxon>
        <taxon>Fungi</taxon>
        <taxon>Dikarya</taxon>
        <taxon>Ascomycota</taxon>
        <taxon>Pezizomycotina</taxon>
        <taxon>Dothideomycetes</taxon>
        <taxon>Dothideomycetidae</taxon>
        <taxon>Capnodiales</taxon>
        <taxon>Capnodiaceae</taxon>
        <taxon>Polychaeton</taxon>
    </lineage>
</organism>
<feature type="signal peptide" evidence="1">
    <location>
        <begin position="1"/>
        <end position="25"/>
    </location>
</feature>
<name>A0A9P4UQI0_9PEZI</name>
<evidence type="ECO:0008006" key="4">
    <source>
        <dbReference type="Google" id="ProtNLM"/>
    </source>
</evidence>
<dbReference type="AlphaFoldDB" id="A0A9P4UQI0"/>
<comment type="caution">
    <text evidence="2">The sequence shown here is derived from an EMBL/GenBank/DDBJ whole genome shotgun (WGS) entry which is preliminary data.</text>
</comment>
<proteinExistence type="predicted"/>
<reference evidence="2" key="1">
    <citation type="journal article" date="2020" name="Stud. Mycol.">
        <title>101 Dothideomycetes genomes: a test case for predicting lifestyles and emergence of pathogens.</title>
        <authorList>
            <person name="Haridas S."/>
            <person name="Albert R."/>
            <person name="Binder M."/>
            <person name="Bloem J."/>
            <person name="Labutti K."/>
            <person name="Salamov A."/>
            <person name="Andreopoulos B."/>
            <person name="Baker S."/>
            <person name="Barry K."/>
            <person name="Bills G."/>
            <person name="Bluhm B."/>
            <person name="Cannon C."/>
            <person name="Castanera R."/>
            <person name="Culley D."/>
            <person name="Daum C."/>
            <person name="Ezra D."/>
            <person name="Gonzalez J."/>
            <person name="Henrissat B."/>
            <person name="Kuo A."/>
            <person name="Liang C."/>
            <person name="Lipzen A."/>
            <person name="Lutzoni F."/>
            <person name="Magnuson J."/>
            <person name="Mondo S."/>
            <person name="Nolan M."/>
            <person name="Ohm R."/>
            <person name="Pangilinan J."/>
            <person name="Park H.-J."/>
            <person name="Ramirez L."/>
            <person name="Alfaro M."/>
            <person name="Sun H."/>
            <person name="Tritt A."/>
            <person name="Yoshinaga Y."/>
            <person name="Zwiers L.-H."/>
            <person name="Turgeon B."/>
            <person name="Goodwin S."/>
            <person name="Spatafora J."/>
            <person name="Crous P."/>
            <person name="Grigoriev I."/>
        </authorList>
    </citation>
    <scope>NUCLEOTIDE SEQUENCE</scope>
    <source>
        <strain evidence="2">CBS 116435</strain>
    </source>
</reference>
<evidence type="ECO:0000313" key="3">
    <source>
        <dbReference type="Proteomes" id="UP000799441"/>
    </source>
</evidence>
<dbReference type="Proteomes" id="UP000799441">
    <property type="component" value="Unassembled WGS sequence"/>
</dbReference>
<sequence length="92" mass="10147">MSPSQSFYQSCLIPLLTLLAMLSRSYFCISDACEVLLLVHGSTKARLPAHIVNRICGQTVCCSLHSCRFAVMSGMSLSRSFALSFPKFNVRP</sequence>
<gene>
    <name evidence="2" type="ORF">K431DRAFT_64641</name>
</gene>
<evidence type="ECO:0000313" key="2">
    <source>
        <dbReference type="EMBL" id="KAF2721843.1"/>
    </source>
</evidence>
<keyword evidence="1" id="KW-0732">Signal</keyword>
<feature type="chain" id="PRO_5040361955" description="Secreted protein" evidence="1">
    <location>
        <begin position="26"/>
        <end position="92"/>
    </location>
</feature>
<protein>
    <recommendedName>
        <fullName evidence="4">Secreted protein</fullName>
    </recommendedName>
</protein>
<evidence type="ECO:0000256" key="1">
    <source>
        <dbReference type="SAM" id="SignalP"/>
    </source>
</evidence>